<dbReference type="EMBL" id="JAHUTI010013277">
    <property type="protein sequence ID" value="MED6236947.1"/>
    <property type="molecule type" value="Genomic_DNA"/>
</dbReference>
<evidence type="ECO:0000313" key="2">
    <source>
        <dbReference type="EMBL" id="MED6236947.1"/>
    </source>
</evidence>
<name>A0ABU7AFT3_9TELE</name>
<evidence type="ECO:0000256" key="1">
    <source>
        <dbReference type="SAM" id="MobiDB-lite"/>
    </source>
</evidence>
<protein>
    <submittedName>
        <fullName evidence="2">Uncharacterized protein</fullName>
    </submittedName>
</protein>
<sequence>MKENLLEGSGTTKAEAYHEPETAETLVSPSTVKQVSLHHGLRKAEQKNNSLVQNPHLELQPRFAAEPTVKAWRWQHQDVGMLFFSREQRSVGRWVEFKTRQSYKKPSCYI</sequence>
<reference evidence="2 3" key="1">
    <citation type="submission" date="2021-07" db="EMBL/GenBank/DDBJ databases">
        <authorList>
            <person name="Palmer J.M."/>
        </authorList>
    </citation>
    <scope>NUCLEOTIDE SEQUENCE [LARGE SCALE GENOMIC DNA]</scope>
    <source>
        <strain evidence="2 3">AT_MEX2019</strain>
        <tissue evidence="2">Muscle</tissue>
    </source>
</reference>
<gene>
    <name evidence="2" type="ORF">ATANTOWER_016659</name>
</gene>
<keyword evidence="3" id="KW-1185">Reference proteome</keyword>
<accession>A0ABU7AFT3</accession>
<comment type="caution">
    <text evidence="2">The sequence shown here is derived from an EMBL/GenBank/DDBJ whole genome shotgun (WGS) entry which is preliminary data.</text>
</comment>
<evidence type="ECO:0000313" key="3">
    <source>
        <dbReference type="Proteomes" id="UP001345963"/>
    </source>
</evidence>
<organism evidence="2 3">
    <name type="scientific">Ataeniobius toweri</name>
    <dbReference type="NCBI Taxonomy" id="208326"/>
    <lineage>
        <taxon>Eukaryota</taxon>
        <taxon>Metazoa</taxon>
        <taxon>Chordata</taxon>
        <taxon>Craniata</taxon>
        <taxon>Vertebrata</taxon>
        <taxon>Euteleostomi</taxon>
        <taxon>Actinopterygii</taxon>
        <taxon>Neopterygii</taxon>
        <taxon>Teleostei</taxon>
        <taxon>Neoteleostei</taxon>
        <taxon>Acanthomorphata</taxon>
        <taxon>Ovalentaria</taxon>
        <taxon>Atherinomorphae</taxon>
        <taxon>Cyprinodontiformes</taxon>
        <taxon>Goodeidae</taxon>
        <taxon>Ataeniobius</taxon>
    </lineage>
</organism>
<proteinExistence type="predicted"/>
<dbReference type="Proteomes" id="UP001345963">
    <property type="component" value="Unassembled WGS sequence"/>
</dbReference>
<feature type="region of interest" description="Disordered" evidence="1">
    <location>
        <begin position="1"/>
        <end position="30"/>
    </location>
</feature>